<dbReference type="Proteomes" id="UP000269774">
    <property type="component" value="Unassembled WGS sequence"/>
</dbReference>
<protein>
    <submittedName>
        <fullName evidence="2">DUF2235 domain-containing protein</fullName>
    </submittedName>
</protein>
<sequence>MDEKRASFQPTLWSGVPPKSDVKQLWFPGVHSDVGGGYRESGLADAALKWMIDEASSHGLKFTSAVDQVSPNYHDMMHDSCDGVFSLLPTQPRSIPNIQEDEPSFHISAIKRRDDPPITQSPYRKGRRVSSPLPLIIDVSARVPWNETGVWLQAGVQYEFSASGEWLDGTISCGPSGTADGRFQAAEVAHLLASAAGKVESWYGRLFRNSQADFKFTKRHEDYDWFSLVGAIANSCGVDSKEGLLRPETFLIGDGCVYTPDKSGYLYVYANDAWNCYENNRGHVALSIMV</sequence>
<name>A0A3M2HGV9_9GAMM</name>
<organism evidence="2 3">
    <name type="scientific">Stutzerimonas zhaodongensis</name>
    <dbReference type="NCBI Taxonomy" id="1176257"/>
    <lineage>
        <taxon>Bacteria</taxon>
        <taxon>Pseudomonadati</taxon>
        <taxon>Pseudomonadota</taxon>
        <taxon>Gammaproteobacteria</taxon>
        <taxon>Pseudomonadales</taxon>
        <taxon>Pseudomonadaceae</taxon>
        <taxon>Stutzerimonas</taxon>
    </lineage>
</organism>
<dbReference type="AlphaFoldDB" id="A0A3M2HGV9"/>
<keyword evidence="3" id="KW-1185">Reference proteome</keyword>
<dbReference type="Pfam" id="PF09994">
    <property type="entry name" value="T6SS_Tle1-like_cat"/>
    <property type="match status" value="1"/>
</dbReference>
<feature type="domain" description="T6SS Phospholipase effector Tle1-like catalytic" evidence="1">
    <location>
        <begin position="1"/>
        <end position="54"/>
    </location>
</feature>
<dbReference type="Gene3D" id="2.60.120.430">
    <property type="entry name" value="Galactose-binding lectin"/>
    <property type="match status" value="1"/>
</dbReference>
<dbReference type="PANTHER" id="PTHR33840:SF1">
    <property type="entry name" value="TLE1 PHOSPHOLIPASE DOMAIN-CONTAINING PROTEIN"/>
    <property type="match status" value="1"/>
</dbReference>
<dbReference type="EMBL" id="RFFM01000009">
    <property type="protein sequence ID" value="RMH87665.1"/>
    <property type="molecule type" value="Genomic_DNA"/>
</dbReference>
<dbReference type="OrthoDB" id="4378831at2"/>
<comment type="caution">
    <text evidence="2">The sequence shown here is derived from an EMBL/GenBank/DDBJ whole genome shotgun (WGS) entry which is preliminary data.</text>
</comment>
<accession>A0A3M2HGV9</accession>
<evidence type="ECO:0000313" key="2">
    <source>
        <dbReference type="EMBL" id="RMH87665.1"/>
    </source>
</evidence>
<dbReference type="PANTHER" id="PTHR33840">
    <property type="match status" value="1"/>
</dbReference>
<gene>
    <name evidence="2" type="ORF">EA797_20660</name>
</gene>
<dbReference type="InterPro" id="IPR018712">
    <property type="entry name" value="Tle1-like_cat"/>
</dbReference>
<reference evidence="2 3" key="1">
    <citation type="submission" date="2018-10" db="EMBL/GenBank/DDBJ databases">
        <title>Pseudomonas zhaodongensis NEAU-ST5-21(T) genome.</title>
        <authorList>
            <person name="Peng J."/>
            <person name="Liu Z.-P."/>
        </authorList>
    </citation>
    <scope>NUCLEOTIDE SEQUENCE [LARGE SCALE GENOMIC DNA]</scope>
    <source>
        <strain evidence="2 3">NEAU-ST5-21</strain>
    </source>
</reference>
<evidence type="ECO:0000259" key="1">
    <source>
        <dbReference type="Pfam" id="PF09994"/>
    </source>
</evidence>
<proteinExistence type="predicted"/>
<evidence type="ECO:0000313" key="3">
    <source>
        <dbReference type="Proteomes" id="UP000269774"/>
    </source>
</evidence>